<dbReference type="Gene3D" id="3.40.50.300">
    <property type="entry name" value="P-loop containing nucleotide triphosphate hydrolases"/>
    <property type="match status" value="1"/>
</dbReference>
<keyword evidence="1" id="KW-0808">Transferase</keyword>
<evidence type="ECO:0000313" key="1">
    <source>
        <dbReference type="EMBL" id="MBB4909731.1"/>
    </source>
</evidence>
<name>A0A7W7QAT1_9PSEU</name>
<proteinExistence type="predicted"/>
<accession>A0A7W7QAT1</accession>
<sequence>MGASVVVDAVSPVPAARAGWLELARASGTSVRLIEVVVSDPAEHRRRVEARRSDVTGLVVPTWRQVTAVAYEPWDAGRDGPRLVVANDGSPDDAMVRVRAYLSKI</sequence>
<organism evidence="1 2">
    <name type="scientific">Actinophytocola algeriensis</name>
    <dbReference type="NCBI Taxonomy" id="1768010"/>
    <lineage>
        <taxon>Bacteria</taxon>
        <taxon>Bacillati</taxon>
        <taxon>Actinomycetota</taxon>
        <taxon>Actinomycetes</taxon>
        <taxon>Pseudonocardiales</taxon>
        <taxon>Pseudonocardiaceae</taxon>
    </lineage>
</organism>
<gene>
    <name evidence="1" type="ORF">FHR82_005989</name>
</gene>
<dbReference type="EMBL" id="JACHJQ010000006">
    <property type="protein sequence ID" value="MBB4909731.1"/>
    <property type="molecule type" value="Genomic_DNA"/>
</dbReference>
<evidence type="ECO:0000313" key="2">
    <source>
        <dbReference type="Proteomes" id="UP000520767"/>
    </source>
</evidence>
<dbReference type="GO" id="GO:0016301">
    <property type="term" value="F:kinase activity"/>
    <property type="evidence" value="ECO:0007669"/>
    <property type="project" value="UniProtKB-KW"/>
</dbReference>
<protein>
    <submittedName>
        <fullName evidence="1">Putative kinase</fullName>
    </submittedName>
</protein>
<comment type="caution">
    <text evidence="1">The sequence shown here is derived from an EMBL/GenBank/DDBJ whole genome shotgun (WGS) entry which is preliminary data.</text>
</comment>
<dbReference type="InterPro" id="IPR027417">
    <property type="entry name" value="P-loop_NTPase"/>
</dbReference>
<dbReference type="AlphaFoldDB" id="A0A7W7QAT1"/>
<reference evidence="1 2" key="1">
    <citation type="submission" date="2020-08" db="EMBL/GenBank/DDBJ databases">
        <title>Genomic Encyclopedia of Type Strains, Phase III (KMG-III): the genomes of soil and plant-associated and newly described type strains.</title>
        <authorList>
            <person name="Whitman W."/>
        </authorList>
    </citation>
    <scope>NUCLEOTIDE SEQUENCE [LARGE SCALE GENOMIC DNA]</scope>
    <source>
        <strain evidence="1 2">CECT 8960</strain>
    </source>
</reference>
<dbReference type="Proteomes" id="UP000520767">
    <property type="component" value="Unassembled WGS sequence"/>
</dbReference>
<keyword evidence="2" id="KW-1185">Reference proteome</keyword>
<keyword evidence="1" id="KW-0418">Kinase</keyword>